<evidence type="ECO:0000313" key="12">
    <source>
        <dbReference type="EMBL" id="VYU41622.1"/>
    </source>
</evidence>
<evidence type="ECO:0000256" key="7">
    <source>
        <dbReference type="ARBA" id="ARBA00023160"/>
    </source>
</evidence>
<dbReference type="GO" id="GO:0016020">
    <property type="term" value="C:membrane"/>
    <property type="evidence" value="ECO:0007669"/>
    <property type="project" value="GOC"/>
</dbReference>
<feature type="modified residue" description="O-(pantetheine 4'-phosphoryl)serine" evidence="8">
    <location>
        <position position="77"/>
    </location>
</feature>
<keyword evidence="8" id="KW-0963">Cytoplasm</keyword>
<dbReference type="FunFam" id="1.10.1200.10:FF:000001">
    <property type="entry name" value="Acyl carrier protein"/>
    <property type="match status" value="1"/>
</dbReference>
<comment type="pathway">
    <text evidence="8 10">Lipid metabolism; fatty acid biosynthesis.</text>
</comment>
<reference evidence="12" key="1">
    <citation type="submission" date="2019-11" db="EMBL/GenBank/DDBJ databases">
        <authorList>
            <person name="Feng L."/>
        </authorList>
    </citation>
    <scope>NUCLEOTIDE SEQUENCE</scope>
    <source>
        <strain evidence="12">PclaraLFYP37</strain>
    </source>
</reference>
<evidence type="ECO:0000256" key="3">
    <source>
        <dbReference type="ARBA" id="ARBA00022516"/>
    </source>
</evidence>
<dbReference type="GO" id="GO:0009245">
    <property type="term" value="P:lipid A biosynthetic process"/>
    <property type="evidence" value="ECO:0007669"/>
    <property type="project" value="TreeGrafter"/>
</dbReference>
<dbReference type="NCBIfam" id="NF002150">
    <property type="entry name" value="PRK00982.1-4"/>
    <property type="match status" value="1"/>
</dbReference>
<dbReference type="SUPFAM" id="SSF47336">
    <property type="entry name" value="ACP-like"/>
    <property type="match status" value="1"/>
</dbReference>
<dbReference type="EMBL" id="CACRUT010000016">
    <property type="protein sequence ID" value="VYU41622.1"/>
    <property type="molecule type" value="Genomic_DNA"/>
</dbReference>
<proteinExistence type="inferred from homology"/>
<dbReference type="InterPro" id="IPR006162">
    <property type="entry name" value="Ppantetheine_attach_site"/>
</dbReference>
<dbReference type="Pfam" id="PF00550">
    <property type="entry name" value="PP-binding"/>
    <property type="match status" value="1"/>
</dbReference>
<gene>
    <name evidence="12" type="primary">acpP_2</name>
    <name evidence="8" type="synonym">acpP</name>
    <name evidence="12" type="ORF">PCLFYP37_02815</name>
</gene>
<evidence type="ECO:0000256" key="6">
    <source>
        <dbReference type="ARBA" id="ARBA00023098"/>
    </source>
</evidence>
<comment type="function">
    <text evidence="1 8 10">Carrier of the growing fatty acid chain in fatty acid biosynthesis.</text>
</comment>
<name>A0A6N3EL53_9BACT</name>
<dbReference type="PANTHER" id="PTHR20863">
    <property type="entry name" value="ACYL CARRIER PROTEIN"/>
    <property type="match status" value="1"/>
</dbReference>
<dbReference type="NCBIfam" id="TIGR00517">
    <property type="entry name" value="acyl_carrier"/>
    <property type="match status" value="1"/>
</dbReference>
<dbReference type="NCBIfam" id="NF002151">
    <property type="entry name" value="PRK00982.1-5"/>
    <property type="match status" value="1"/>
</dbReference>
<sequence>MLLCKKEQFIYLIACISGKKKVPLHLDLQNYINNNQKITIMSEIESKVKAIIVDKLGVDEAEVVATASFTNDLGADSLDTVELIMEFEKEFGINIPDDQAEKITTVGDAISYIEANAK</sequence>
<evidence type="ECO:0000256" key="9">
    <source>
        <dbReference type="NCBIfam" id="TIGR00517"/>
    </source>
</evidence>
<evidence type="ECO:0000259" key="11">
    <source>
        <dbReference type="PROSITE" id="PS50075"/>
    </source>
</evidence>
<evidence type="ECO:0000256" key="1">
    <source>
        <dbReference type="ARBA" id="ARBA00003180"/>
    </source>
</evidence>
<dbReference type="GO" id="GO:0000035">
    <property type="term" value="F:acyl binding"/>
    <property type="evidence" value="ECO:0007669"/>
    <property type="project" value="TreeGrafter"/>
</dbReference>
<dbReference type="InterPro" id="IPR003231">
    <property type="entry name" value="ACP"/>
</dbReference>
<keyword evidence="4 8" id="KW-0597">Phosphoprotein</keyword>
<dbReference type="AlphaFoldDB" id="A0A6N3EL53"/>
<evidence type="ECO:0000256" key="5">
    <source>
        <dbReference type="ARBA" id="ARBA00022832"/>
    </source>
</evidence>
<dbReference type="GO" id="GO:0005829">
    <property type="term" value="C:cytosol"/>
    <property type="evidence" value="ECO:0007669"/>
    <property type="project" value="TreeGrafter"/>
</dbReference>
<accession>A0A6N3EL53</accession>
<dbReference type="InterPro" id="IPR009081">
    <property type="entry name" value="PP-bd_ACP"/>
</dbReference>
<dbReference type="NCBIfam" id="NF002149">
    <property type="entry name" value="PRK00982.1-3"/>
    <property type="match status" value="1"/>
</dbReference>
<keyword evidence="3 8" id="KW-0444">Lipid biosynthesis</keyword>
<evidence type="ECO:0000256" key="2">
    <source>
        <dbReference type="ARBA" id="ARBA00022450"/>
    </source>
</evidence>
<keyword evidence="5 8" id="KW-0276">Fatty acid metabolism</keyword>
<evidence type="ECO:0000256" key="8">
    <source>
        <dbReference type="HAMAP-Rule" id="MF_01217"/>
    </source>
</evidence>
<dbReference type="NCBIfam" id="NF002148">
    <property type="entry name" value="PRK00982.1-2"/>
    <property type="match status" value="1"/>
</dbReference>
<dbReference type="PANTHER" id="PTHR20863:SF76">
    <property type="entry name" value="CARRIER DOMAIN-CONTAINING PROTEIN"/>
    <property type="match status" value="1"/>
</dbReference>
<keyword evidence="2 8" id="KW-0596">Phosphopantetheine</keyword>
<dbReference type="PROSITE" id="PS50075">
    <property type="entry name" value="CARRIER"/>
    <property type="match status" value="1"/>
</dbReference>
<evidence type="ECO:0000256" key="4">
    <source>
        <dbReference type="ARBA" id="ARBA00022553"/>
    </source>
</evidence>
<dbReference type="GO" id="GO:0000036">
    <property type="term" value="F:acyl carrier activity"/>
    <property type="evidence" value="ECO:0007669"/>
    <property type="project" value="UniProtKB-UniRule"/>
</dbReference>
<comment type="subcellular location">
    <subcellularLocation>
        <location evidence="8">Cytoplasm</location>
    </subcellularLocation>
</comment>
<comment type="similarity">
    <text evidence="8">Belongs to the acyl carrier protein (ACP) family.</text>
</comment>
<dbReference type="UniPathway" id="UPA00094"/>
<comment type="PTM">
    <text evidence="10">4'-phosphopantetheine is transferred from CoA to a specific serine of apo-ACP by acpS.</text>
</comment>
<evidence type="ECO:0000256" key="10">
    <source>
        <dbReference type="RuleBase" id="RU003545"/>
    </source>
</evidence>
<dbReference type="InterPro" id="IPR036736">
    <property type="entry name" value="ACP-like_sf"/>
</dbReference>
<protein>
    <recommendedName>
        <fullName evidence="8 9">Acyl carrier protein</fullName>
        <shortName evidence="8">ACP</shortName>
    </recommendedName>
</protein>
<dbReference type="HAMAP" id="MF_01217">
    <property type="entry name" value="Acyl_carrier"/>
    <property type="match status" value="1"/>
</dbReference>
<dbReference type="PROSITE" id="PS00012">
    <property type="entry name" value="PHOSPHOPANTETHEINE"/>
    <property type="match status" value="1"/>
</dbReference>
<comment type="PTM">
    <text evidence="8">4'-phosphopantetheine is transferred from CoA to a specific serine of apo-ACP by AcpS. This modification is essential for activity because fatty acids are bound in thioester linkage to the sulfhydryl of the prosthetic group.</text>
</comment>
<dbReference type="Gene3D" id="1.10.1200.10">
    <property type="entry name" value="ACP-like"/>
    <property type="match status" value="1"/>
</dbReference>
<keyword evidence="7 8" id="KW-0275">Fatty acid biosynthesis</keyword>
<keyword evidence="6 8" id="KW-0443">Lipid metabolism</keyword>
<feature type="domain" description="Carrier" evidence="11">
    <location>
        <begin position="42"/>
        <end position="117"/>
    </location>
</feature>
<organism evidence="12">
    <name type="scientific">Paraprevotella clara</name>
    <dbReference type="NCBI Taxonomy" id="454154"/>
    <lineage>
        <taxon>Bacteria</taxon>
        <taxon>Pseudomonadati</taxon>
        <taxon>Bacteroidota</taxon>
        <taxon>Bacteroidia</taxon>
        <taxon>Bacteroidales</taxon>
        <taxon>Prevotellaceae</taxon>
        <taxon>Paraprevotella</taxon>
    </lineage>
</organism>